<dbReference type="EMBL" id="BART01032097">
    <property type="protein sequence ID" value="GAH07374.1"/>
    <property type="molecule type" value="Genomic_DNA"/>
</dbReference>
<dbReference type="AlphaFoldDB" id="X1DQW5"/>
<reference evidence="1" key="1">
    <citation type="journal article" date="2014" name="Front. Microbiol.">
        <title>High frequency of phylogenetically diverse reductive dehalogenase-homologous genes in deep subseafloor sedimentary metagenomes.</title>
        <authorList>
            <person name="Kawai M."/>
            <person name="Futagami T."/>
            <person name="Toyoda A."/>
            <person name="Takaki Y."/>
            <person name="Nishi S."/>
            <person name="Hori S."/>
            <person name="Arai W."/>
            <person name="Tsubouchi T."/>
            <person name="Morono Y."/>
            <person name="Uchiyama I."/>
            <person name="Ito T."/>
            <person name="Fujiyama A."/>
            <person name="Inagaki F."/>
            <person name="Takami H."/>
        </authorList>
    </citation>
    <scope>NUCLEOTIDE SEQUENCE</scope>
    <source>
        <strain evidence="1">Expedition CK06-06</strain>
    </source>
</reference>
<proteinExistence type="predicted"/>
<gene>
    <name evidence="1" type="ORF">S01H4_55586</name>
</gene>
<sequence length="106" mass="12543">MLKACSPDSSLKYSLGWAWSIVHKFQDKYPRATSAVDEIYGLEGPELADWLAKGLPRWPNYRTAVKIWFEWNKRSPFDVQDPELHNMRLVHFKNFIKGKRFPRYIG</sequence>
<accession>X1DQW5</accession>
<organism evidence="1">
    <name type="scientific">marine sediment metagenome</name>
    <dbReference type="NCBI Taxonomy" id="412755"/>
    <lineage>
        <taxon>unclassified sequences</taxon>
        <taxon>metagenomes</taxon>
        <taxon>ecological metagenomes</taxon>
    </lineage>
</organism>
<name>X1DQW5_9ZZZZ</name>
<evidence type="ECO:0000313" key="1">
    <source>
        <dbReference type="EMBL" id="GAH07374.1"/>
    </source>
</evidence>
<protein>
    <submittedName>
        <fullName evidence="1">Uncharacterized protein</fullName>
    </submittedName>
</protein>
<comment type="caution">
    <text evidence="1">The sequence shown here is derived from an EMBL/GenBank/DDBJ whole genome shotgun (WGS) entry which is preliminary data.</text>
</comment>